<comment type="caution">
    <text evidence="1">The sequence shown here is derived from an EMBL/GenBank/DDBJ whole genome shotgun (WGS) entry which is preliminary data.</text>
</comment>
<dbReference type="AlphaFoldDB" id="A0A4Y2V6E9"/>
<organism evidence="1 2">
    <name type="scientific">Araneus ventricosus</name>
    <name type="common">Orbweaver spider</name>
    <name type="synonym">Epeira ventricosa</name>
    <dbReference type="NCBI Taxonomy" id="182803"/>
    <lineage>
        <taxon>Eukaryota</taxon>
        <taxon>Metazoa</taxon>
        <taxon>Ecdysozoa</taxon>
        <taxon>Arthropoda</taxon>
        <taxon>Chelicerata</taxon>
        <taxon>Arachnida</taxon>
        <taxon>Araneae</taxon>
        <taxon>Araneomorphae</taxon>
        <taxon>Entelegynae</taxon>
        <taxon>Araneoidea</taxon>
        <taxon>Araneidae</taxon>
        <taxon>Araneus</taxon>
    </lineage>
</organism>
<protein>
    <recommendedName>
        <fullName evidence="3">Amine oxidase domain-containing protein</fullName>
    </recommendedName>
</protein>
<sequence>DPKVNYVDLGGAYIGPTQDHLLRLSKELGVENYKIKQELKSVYYRNGRRLLLDATAFPYERNPFVNMDLNHIIRLIDKMGDELVSLPVSGTPSGPEVQDNNHIDLNCPI</sequence>
<dbReference type="PANTHER" id="PTHR43563">
    <property type="entry name" value="AMINE OXIDASE"/>
    <property type="match status" value="1"/>
</dbReference>
<dbReference type="PANTHER" id="PTHR43563:SF1">
    <property type="entry name" value="AMINE OXIDASE [FLAVIN-CONTAINING] B"/>
    <property type="match status" value="1"/>
</dbReference>
<gene>
    <name evidence="1" type="ORF">AVEN_241671_1</name>
</gene>
<name>A0A4Y2V6E9_ARAVE</name>
<proteinExistence type="predicted"/>
<dbReference type="GO" id="GO:0016491">
    <property type="term" value="F:oxidoreductase activity"/>
    <property type="evidence" value="ECO:0007669"/>
    <property type="project" value="UniProtKB-ARBA"/>
</dbReference>
<accession>A0A4Y2V6E9</accession>
<evidence type="ECO:0000313" key="1">
    <source>
        <dbReference type="EMBL" id="GBO19250.1"/>
    </source>
</evidence>
<evidence type="ECO:0000313" key="2">
    <source>
        <dbReference type="Proteomes" id="UP000499080"/>
    </source>
</evidence>
<keyword evidence="2" id="KW-1185">Reference proteome</keyword>
<evidence type="ECO:0008006" key="3">
    <source>
        <dbReference type="Google" id="ProtNLM"/>
    </source>
</evidence>
<dbReference type="OrthoDB" id="6434802at2759"/>
<dbReference type="InterPro" id="IPR036188">
    <property type="entry name" value="FAD/NAD-bd_sf"/>
</dbReference>
<reference evidence="1 2" key="1">
    <citation type="journal article" date="2019" name="Sci. Rep.">
        <title>Orb-weaving spider Araneus ventricosus genome elucidates the spidroin gene catalogue.</title>
        <authorList>
            <person name="Kono N."/>
            <person name="Nakamura H."/>
            <person name="Ohtoshi R."/>
            <person name="Moran D.A.P."/>
            <person name="Shinohara A."/>
            <person name="Yoshida Y."/>
            <person name="Fujiwara M."/>
            <person name="Mori M."/>
            <person name="Tomita M."/>
            <person name="Arakawa K."/>
        </authorList>
    </citation>
    <scope>NUCLEOTIDE SEQUENCE [LARGE SCALE GENOMIC DNA]</scope>
</reference>
<dbReference type="Gene3D" id="3.90.660.10">
    <property type="match status" value="1"/>
</dbReference>
<dbReference type="EMBL" id="BGPR01042741">
    <property type="protein sequence ID" value="GBO19250.1"/>
    <property type="molecule type" value="Genomic_DNA"/>
</dbReference>
<dbReference type="Proteomes" id="UP000499080">
    <property type="component" value="Unassembled WGS sequence"/>
</dbReference>
<dbReference type="Gene3D" id="1.10.405.10">
    <property type="entry name" value="Guanine Nucleotide Dissociation Inhibitor, domain 1"/>
    <property type="match status" value="1"/>
</dbReference>
<feature type="non-terminal residue" evidence="1">
    <location>
        <position position="1"/>
    </location>
</feature>
<dbReference type="InterPro" id="IPR050703">
    <property type="entry name" value="Flavin_MAO"/>
</dbReference>
<dbReference type="Gene3D" id="3.50.50.60">
    <property type="entry name" value="FAD/NAD(P)-binding domain"/>
    <property type="match status" value="1"/>
</dbReference>